<dbReference type="InterPro" id="IPR036986">
    <property type="entry name" value="S4_RNA-bd_sf"/>
</dbReference>
<proteinExistence type="inferred from homology"/>
<feature type="compositionally biased region" description="Basic residues" evidence="7">
    <location>
        <begin position="307"/>
        <end position="318"/>
    </location>
</feature>
<dbReference type="InterPro" id="IPR020094">
    <property type="entry name" value="TruA/RsuA/RluB/E/F_N"/>
</dbReference>
<dbReference type="Pfam" id="PF00849">
    <property type="entry name" value="PseudoU_synth_2"/>
    <property type="match status" value="1"/>
</dbReference>
<protein>
    <recommendedName>
        <fullName evidence="6">Pseudouridine synthase</fullName>
        <ecNumber evidence="6">5.4.99.-</ecNumber>
    </recommendedName>
</protein>
<dbReference type="KEGG" id="mtw:CQW49_09365"/>
<feature type="compositionally biased region" description="Basic and acidic residues" evidence="7">
    <location>
        <begin position="483"/>
        <end position="512"/>
    </location>
</feature>
<dbReference type="Pfam" id="PF01479">
    <property type="entry name" value="S4"/>
    <property type="match status" value="1"/>
</dbReference>
<dbReference type="SMART" id="SM00363">
    <property type="entry name" value="S4"/>
    <property type="match status" value="1"/>
</dbReference>
<accession>A0A2D2CZD5</accession>
<evidence type="ECO:0000256" key="6">
    <source>
        <dbReference type="RuleBase" id="RU003887"/>
    </source>
</evidence>
<feature type="compositionally biased region" description="Gly residues" evidence="7">
    <location>
        <begin position="687"/>
        <end position="708"/>
    </location>
</feature>
<dbReference type="RefSeq" id="WP_099831768.1">
    <property type="nucleotide sequence ID" value="NZ_CP023737.1"/>
</dbReference>
<keyword evidence="4 6" id="KW-0413">Isomerase</keyword>
<dbReference type="InterPro" id="IPR000748">
    <property type="entry name" value="PsdUridine_synth_RsuA/RluB/E/F"/>
</dbReference>
<comment type="catalytic activity">
    <reaction evidence="1">
        <text>a uridine in RNA = a pseudouridine in RNA</text>
        <dbReference type="Rhea" id="RHEA:48348"/>
        <dbReference type="Rhea" id="RHEA-COMP:12068"/>
        <dbReference type="Rhea" id="RHEA-COMP:12069"/>
        <dbReference type="ChEBI" id="CHEBI:65314"/>
        <dbReference type="ChEBI" id="CHEBI:65315"/>
    </reaction>
</comment>
<dbReference type="InterPro" id="IPR042092">
    <property type="entry name" value="PsdUridine_s_RsuA/RluB/E/F_cat"/>
</dbReference>
<dbReference type="GO" id="GO:0000455">
    <property type="term" value="P:enzyme-directed rRNA pseudouridine synthesis"/>
    <property type="evidence" value="ECO:0007669"/>
    <property type="project" value="UniProtKB-ARBA"/>
</dbReference>
<feature type="compositionally biased region" description="Basic and acidic residues" evidence="7">
    <location>
        <begin position="591"/>
        <end position="649"/>
    </location>
</feature>
<dbReference type="Gene3D" id="3.30.70.1560">
    <property type="entry name" value="Alpha-L RNA-binding motif"/>
    <property type="match status" value="1"/>
</dbReference>
<dbReference type="GO" id="GO:0003723">
    <property type="term" value="F:RNA binding"/>
    <property type="evidence" value="ECO:0007669"/>
    <property type="project" value="UniProtKB-KW"/>
</dbReference>
<evidence type="ECO:0000256" key="2">
    <source>
        <dbReference type="ARBA" id="ARBA00008348"/>
    </source>
</evidence>
<keyword evidence="3 5" id="KW-0694">RNA-binding</keyword>
<feature type="region of interest" description="Disordered" evidence="7">
    <location>
        <begin position="290"/>
        <end position="349"/>
    </location>
</feature>
<feature type="compositionally biased region" description="Basic and acidic residues" evidence="7">
    <location>
        <begin position="519"/>
        <end position="548"/>
    </location>
</feature>
<dbReference type="CDD" id="cd00165">
    <property type="entry name" value="S4"/>
    <property type="match status" value="1"/>
</dbReference>
<evidence type="ECO:0000256" key="1">
    <source>
        <dbReference type="ARBA" id="ARBA00000073"/>
    </source>
</evidence>
<dbReference type="Gene3D" id="3.30.70.580">
    <property type="entry name" value="Pseudouridine synthase I, catalytic domain, N-terminal subdomain"/>
    <property type="match status" value="1"/>
</dbReference>
<dbReference type="InterPro" id="IPR050343">
    <property type="entry name" value="RsuA_PseudoU_synthase"/>
</dbReference>
<dbReference type="AlphaFoldDB" id="A0A2D2CZD5"/>
<comment type="similarity">
    <text evidence="2 6">Belongs to the pseudouridine synthase RsuA family.</text>
</comment>
<dbReference type="PROSITE" id="PS01149">
    <property type="entry name" value="PSI_RSU"/>
    <property type="match status" value="1"/>
</dbReference>
<feature type="compositionally biased region" description="Basic and acidic residues" evidence="7">
    <location>
        <begin position="1"/>
        <end position="19"/>
    </location>
</feature>
<feature type="compositionally biased region" description="Basic and acidic residues" evidence="7">
    <location>
        <begin position="377"/>
        <end position="440"/>
    </location>
</feature>
<reference evidence="10" key="1">
    <citation type="submission" date="2017-10" db="EMBL/GenBank/DDBJ databases">
        <title>Completed PacBio SMRT sequence of Methylosinus trichosporium OB3b reveals presence of a third large plasmid.</title>
        <authorList>
            <person name="Charles T.C."/>
            <person name="Lynch M.D.J."/>
            <person name="Heil J.R."/>
            <person name="Cheng J."/>
        </authorList>
    </citation>
    <scope>NUCLEOTIDE SEQUENCE [LARGE SCALE GENOMIC DNA]</scope>
    <source>
        <strain evidence="10">OB3b</strain>
    </source>
</reference>
<dbReference type="NCBIfam" id="TIGR00093">
    <property type="entry name" value="pseudouridine synthase"/>
    <property type="match status" value="1"/>
</dbReference>
<feature type="compositionally biased region" description="Basic and acidic residues" evidence="7">
    <location>
        <begin position="322"/>
        <end position="347"/>
    </location>
</feature>
<evidence type="ECO:0000256" key="5">
    <source>
        <dbReference type="PROSITE-ProRule" id="PRU00182"/>
    </source>
</evidence>
<dbReference type="InterPro" id="IPR002942">
    <property type="entry name" value="S4_RNA-bd"/>
</dbReference>
<dbReference type="EMBL" id="CP023737">
    <property type="protein sequence ID" value="ATQ68075.1"/>
    <property type="molecule type" value="Genomic_DNA"/>
</dbReference>
<dbReference type="GO" id="GO:0120159">
    <property type="term" value="F:rRNA pseudouridine synthase activity"/>
    <property type="evidence" value="ECO:0007669"/>
    <property type="project" value="UniProtKB-ARBA"/>
</dbReference>
<dbReference type="PANTHER" id="PTHR47683">
    <property type="entry name" value="PSEUDOURIDINE SYNTHASE FAMILY PROTEIN-RELATED"/>
    <property type="match status" value="1"/>
</dbReference>
<feature type="region of interest" description="Disordered" evidence="7">
    <location>
        <begin position="362"/>
        <end position="718"/>
    </location>
</feature>
<evidence type="ECO:0000256" key="4">
    <source>
        <dbReference type="ARBA" id="ARBA00023235"/>
    </source>
</evidence>
<feature type="compositionally biased region" description="Basic and acidic residues" evidence="7">
    <location>
        <begin position="555"/>
        <end position="584"/>
    </location>
</feature>
<dbReference type="Gene3D" id="3.10.290.10">
    <property type="entry name" value="RNA-binding S4 domain"/>
    <property type="match status" value="1"/>
</dbReference>
<gene>
    <name evidence="9" type="ORF">CQW49_09365</name>
</gene>
<dbReference type="EC" id="5.4.99.-" evidence="6"/>
<evidence type="ECO:0000313" key="10">
    <source>
        <dbReference type="Proteomes" id="UP000230709"/>
    </source>
</evidence>
<evidence type="ECO:0000256" key="7">
    <source>
        <dbReference type="SAM" id="MobiDB-lite"/>
    </source>
</evidence>
<sequence length="718" mass="80143">MTDKKPQKAGHRPEGGERPPRRRAPVKAKPEPQAPKAFEGDRIAKVMARAGACSRRDAEIWIAEGRVAVNGAVLDSPAFNVREGDRIEVDGAPLAEREPTRLFLFHKPEGLVTSAKDPEGRDTVFGFLEERHPDLPRLVSVGRLDINTEGLLLLTNDGGLARTLELPATGWTRRYRVRAHGEIDQARLDELRKGVTVDDVDYAPIEARLDRVQGANVWITMALREGKNREIKRVLEHLGLGVNRLIRISFGPFQLGELAEGAVEEVKLKILREQLGKGLAELAGVDFSSPRRETAEPEHVIEEERRQHAKTRARKHVSTLRAEVEESRGKKAPRARIERSATADRKGRAVAVETIKPVRRRLEEEAPPLATRNARRFQAERGESAEARPERAPPRRREAAAAHGADERRRAPRGEGRDGGARQELRPRRPRPEGEARPEGRGNFVRRGGDDARRGENAERPRRPRPEGEARPRPEGRGNFVRRGGDDARCGESAERPRRPRPEGEARPRPEGRGNFVRRGGDDARRGESAERPRRPRPEGEARPRPEGRGNFVRRGGDDARRGESAERPRRPRPEGEARPRPEGRGNFVRRGGDDARRGESAERPRRPRPEGEARPRPEGRGNFVRRGEDDARRDERPRRPRPEGEAPAKRGFAKPRREDGKDARPRSGGRDGAERRGPPRDAPRGGKPGGKPRGGKPSGGKPAGGKPSGPRKPRERS</sequence>
<evidence type="ECO:0000259" key="8">
    <source>
        <dbReference type="SMART" id="SM00363"/>
    </source>
</evidence>
<dbReference type="SUPFAM" id="SSF55174">
    <property type="entry name" value="Alpha-L RNA-binding motif"/>
    <property type="match status" value="1"/>
</dbReference>
<feature type="domain" description="RNA-binding S4" evidence="8">
    <location>
        <begin position="41"/>
        <end position="98"/>
    </location>
</feature>
<organism evidence="9 10">
    <name type="scientific">Methylosinus trichosporium (strain ATCC 35070 / NCIMB 11131 / UNIQEM 75 / OB3b)</name>
    <dbReference type="NCBI Taxonomy" id="595536"/>
    <lineage>
        <taxon>Bacteria</taxon>
        <taxon>Pseudomonadati</taxon>
        <taxon>Pseudomonadota</taxon>
        <taxon>Alphaproteobacteria</taxon>
        <taxon>Hyphomicrobiales</taxon>
        <taxon>Methylocystaceae</taxon>
        <taxon>Methylosinus</taxon>
    </lineage>
</organism>
<dbReference type="PROSITE" id="PS50889">
    <property type="entry name" value="S4"/>
    <property type="match status" value="1"/>
</dbReference>
<dbReference type="InterPro" id="IPR006145">
    <property type="entry name" value="PsdUridine_synth_RsuA/RluA"/>
</dbReference>
<feature type="compositionally biased region" description="Basic and acidic residues" evidence="7">
    <location>
        <begin position="447"/>
        <end position="476"/>
    </location>
</feature>
<keyword evidence="10" id="KW-1185">Reference proteome</keyword>
<dbReference type="Proteomes" id="UP000230709">
    <property type="component" value="Chromosome"/>
</dbReference>
<dbReference type="SUPFAM" id="SSF55120">
    <property type="entry name" value="Pseudouridine synthase"/>
    <property type="match status" value="1"/>
</dbReference>
<feature type="compositionally biased region" description="Basic and acidic residues" evidence="7">
    <location>
        <begin position="656"/>
        <end position="685"/>
    </location>
</feature>
<evidence type="ECO:0000313" key="9">
    <source>
        <dbReference type="EMBL" id="ATQ68075.1"/>
    </source>
</evidence>
<dbReference type="PANTHER" id="PTHR47683:SF3">
    <property type="entry name" value="RIBOSOMAL LARGE SUBUNIT PSEUDOURIDINE SYNTHASE B"/>
    <property type="match status" value="1"/>
</dbReference>
<evidence type="ECO:0000256" key="3">
    <source>
        <dbReference type="ARBA" id="ARBA00022884"/>
    </source>
</evidence>
<feature type="compositionally biased region" description="Basic and acidic residues" evidence="7">
    <location>
        <begin position="290"/>
        <end position="306"/>
    </location>
</feature>
<name>A0A2D2CZD5_METT3</name>
<feature type="region of interest" description="Disordered" evidence="7">
    <location>
        <begin position="1"/>
        <end position="40"/>
    </location>
</feature>
<dbReference type="InterPro" id="IPR018496">
    <property type="entry name" value="PsdUridine_synth_RsuA/RluB_CS"/>
</dbReference>
<dbReference type="STRING" id="595536.GCA_000178815_03280"/>
<dbReference type="InterPro" id="IPR020103">
    <property type="entry name" value="PsdUridine_synth_cat_dom_sf"/>
</dbReference>